<evidence type="ECO:0000259" key="17">
    <source>
        <dbReference type="PROSITE" id="PS51456"/>
    </source>
</evidence>
<proteinExistence type="inferred from homology"/>
<feature type="domain" description="FERM" evidence="15">
    <location>
        <begin position="2666"/>
        <end position="2974"/>
    </location>
</feature>
<dbReference type="SUPFAM" id="SSF50729">
    <property type="entry name" value="PH domain-like"/>
    <property type="match status" value="1"/>
</dbReference>
<evidence type="ECO:0000256" key="7">
    <source>
        <dbReference type="ARBA" id="ARBA00022840"/>
    </source>
</evidence>
<comment type="similarity">
    <text evidence="2 12">Belongs to the TRAFAC class myosin-kinesin ATPase superfamily. Myosin family.</text>
</comment>
<dbReference type="InterPro" id="IPR038185">
    <property type="entry name" value="MyTH4_dom_sf"/>
</dbReference>
<dbReference type="Gene3D" id="1.20.5.190">
    <property type="match status" value="1"/>
</dbReference>
<dbReference type="Gene3D" id="2.30.30.40">
    <property type="entry name" value="SH3 Domains"/>
    <property type="match status" value="1"/>
</dbReference>
<dbReference type="InterPro" id="IPR000048">
    <property type="entry name" value="IQ_motif_EF-hand-BS"/>
</dbReference>
<feature type="compositionally biased region" description="Low complexity" evidence="13">
    <location>
        <begin position="1934"/>
        <end position="1945"/>
    </location>
</feature>
<dbReference type="PROSITE" id="PS50057">
    <property type="entry name" value="FERM_3"/>
    <property type="match status" value="1"/>
</dbReference>
<protein>
    <submittedName>
        <fullName evidence="19">BMA-HUM-4</fullName>
    </submittedName>
</protein>
<sequence length="2988" mass="344764">MLTTICKGQPVWLFVNSGKALWEPALIVETDPLTVQFIQNGQTIPLENTVRLTERKLFDPNTENLATIPDESESALLFALRKRFDAKRFYTFAGDVLIVLNPYDTLSTIFDNTVQQLYRQSNNLNSLPAHIFSITQKALARIENEQSKHECICFCGESGSGKTYNLIQCANYLINTSTQYTLRQTVTVQQLDAVVRILDAFGSARTLKNTQGTRMSYFMEMIYRNATLIGFSVHTISQQQQQQQQQQQLQQLQIHVELSRIVSQRLGECNYNVFYELCSSMDINEKHKLGLKNEQQYFYLNQGKVSMDPLLLCKKYENLCNSFELLDISEHQQDFIQHILAAILHIGNLFFKVTKQRNGAINETNDQSNDIVTVVEIGNEQELKWCAYLLEVDLESLSQLLTQKEVKTSEESEIALVPLSIEQALDVRDSLAQLLYEQLVDWILQRINGTTMNGCNFINSNDMATIVLTDCYGFERSTGMNGFEQFCINLYNERLEWYYQQKVLRELQWEYQKDNISGVDMQSIQWFNNEPVIELLLQRPNGLLPALDDETKFPKASAARYLQQCILNHQQSPRQLFTTKTVSTTTATTATTIVSGSMDRHEFAIRHYAGQIWYDCAQFVEKNRLQIRSETIKLLANSQNSSIAQMFQCFTTNSTKSTPQQLSDGTIYVAQRYNRAAKALIDKMNKGTVQFVRCMRSNQERETLKFCPQTVARQLRSLSLLATTNNYRFGFPYREPFDRFAVRYRCLLPLDIVHYQTVYELSKDILEQQGNKFHQHYRLGKTQVFMREPLREHLETRRNVLLNSSAIVIQKNLRKWLAERKFAKKRHAAIVLQSGLRGWRARREVERRRKEIRKAIDMETRKIRRLNLYAETEEGCENNTVLATEYNQTMDSSSVADVQYLDLPKSVENDLKKGLFSNRMSDIRTVYHYIPYNKRIGKSLELPMETIEQFAENNFKGHLLQMRREPIATPFLHKETEMEFNQSLEMFAMILRYMNNTQMNSEQLAILGKAIIQTALNNPTQRDELLVQLCTQTYRNGVKNNADKAWTLLLGAINSFTPSPQLFPALMNYFEQQTPNLSRQLIDSLLRQCIGNKDLPKFRYFAPTFLEQASFKQQQAAVLRIKCADQHEALFEVHSWMTADELAQRCLQIRGIGDPDGWTLSVEDERFAIFAPGNCYVYDILAQMEQQSIESNNGIFIMYDNSINWKVSRNNGKVMGREILQQNETDNNTAKQNDILPNRFATNTKRQSRQEQQPMVPQRSVQFVPEAIQNDLYAESRLKESNYRTFDTDTSIYEGNTTKTPPIPPPHWDSNLNEHQSYRQQQQYKIEEEEGKDGECLYGQQQQALPELSASTLNNRYKINQNPDPTNNFNNNYYYDTVMDRKRCDDNIYGNVNYDGRNMIDDDNLYQKHQQRDSTLQRYRRQQQQFVELRQQQQQQQYDQQRNFAYIPQQFTAMATIPFVPTQVQFMPVMLPTTSFLPPQQLPPQLSHQQTMITAVENTNGQQLINQQLNATNVSSSSTTVLMNTIDSNNMQQHHSDIFTQHGELETHALCCSTPQQLNQLAEESLISAPSEQSSVSTRIRRMQIPTKASDVDQFLDAIFEQVLPANDLEQTDDNHFNAAMITNTIKGTLSTDANDTLQSTSQQCMTTTINYAAQPMMLMLPVESRMLTSSQQQQQQNQEQVYANNTITNGTITNTPLSPVMPIMVPMMCMSPTPTTTVTACLSPVPFKNSIANDSVSQPIERTLSPISVCYNYNATSTPCSNGILTSNTYANGTMTSKAHINGTNHSERNNGELSGSSTTMIIRSSPLPEIAQSPTNLDEKGRVGQIQPTSTKARYIGPVHPQTNECLKSPTLATKNSQCRQKEQNHSQHQQLDYIRNQFSPTEADENYYYGTAKREQIYSGRSAISSQDNIISSSLSSHPNQTLRRTQQCFRPQSSLSPSPRLVTKPETGFGTRITDSNEIIYGNNLSKLNIYGSPAIRNTNTRDSDNIVREKKSLRAVVEFENDALRRTGGRAKQQQQDLEQQQILHHRSEFDNETSRPSSRRHNDTLKELEGKRETFGEWIDEVDITKNNAQNHAQIMAEVAIHQAHLSKLQQQQQYYMQDDDYNKQYYNDNVQQQQQQKHRQQQIDKTYFMHDGQQNEQQRERPAVQYIQQPWELMIRKQIFHPNEQLGEEQEIDLIFTQIITDCRKPKSYRIHNNERDAISQILRNYRIPPAMLDNPQLLLIDVKVAVIQCARRWPLYFSVQFPVMDQFINRVTNEIVNARRILAIHESGLTLLNQDESNNNMELNILDHFNYGDIIDMQVDCTSGQLRLQIRQDSQLILRSVHAEEIHTLIDKMMSVDGGKVRIYMRAVADYITNEPNLLSFSKGDIIQIINRNDGTLPMEQNSEQWLYGRIGNHFGNLPANYVEPLDSFGQMIDSQLTMNSSTAGGIHFDDLDNVGNFFFDPSDPDNKYTMMQFAILYFRRPKGVSSGIISNINFNSNSAQRKRKKWTWKEIAEKVKHTNKPISHSLLRLDNNEADKLAQDAFMCIMRYMGDENLKRGQTLTDCIYELLMICHQYQPLRDEVYCQIIRQTTNNKSSRASTSIRGWRLFSILTAYFDCSPVLRPYLFKYLADMASDPRRAYHGTALICLQNLVKTFKYGGRQFLLSGSEIEAITMGKTLKRQLYHLPGGHRKVINTRSVTVVEEIIQQLCQELNIRSAAEQQEFCLCYILESEDKIKMLANDEYVMDVCTELEHNQKQYFLLLKRTVWIHPLRLDNARYIDAMFFQIVPDYIEGLIIAPKNGKISADILDDIARLGAYLHLADTERSERVTAKNVAELIPKTVYPIRTIDQWVERINAKLQTMKQHNINQIDARANFLEILEKWPYFGTTFFVVHNIVDENEQTGECLLAINKYGINVINIKNREEILKIALTEIISTNRYSTEHGIILDIKIGNQYRNKNITIHTEQGIEISRLLGQYIYVDSENRAFITGIEQTKLTCD</sequence>
<dbReference type="InterPro" id="IPR036028">
    <property type="entry name" value="SH3-like_dom_sf"/>
</dbReference>
<feature type="domain" description="Myosin motor" evidence="17">
    <location>
        <begin position="60"/>
        <end position="799"/>
    </location>
</feature>
<dbReference type="InterPro" id="IPR011993">
    <property type="entry name" value="PH-like_dom_sf"/>
</dbReference>
<evidence type="ECO:0000256" key="9">
    <source>
        <dbReference type="ARBA" id="ARBA00023175"/>
    </source>
</evidence>
<dbReference type="InterPro" id="IPR051567">
    <property type="entry name" value="Unconventional_Myosin_ATPase"/>
</dbReference>
<evidence type="ECO:0000256" key="2">
    <source>
        <dbReference type="ARBA" id="ARBA00008314"/>
    </source>
</evidence>
<dbReference type="SMART" id="SM00326">
    <property type="entry name" value="SH3"/>
    <property type="match status" value="1"/>
</dbReference>
<comment type="subcellular location">
    <subcellularLocation>
        <location evidence="1">Cytoplasm</location>
    </subcellularLocation>
</comment>
<feature type="domain" description="MyTH4" evidence="16">
    <location>
        <begin position="962"/>
        <end position="1112"/>
    </location>
</feature>
<feature type="domain" description="MyTH4" evidence="16">
    <location>
        <begin position="2506"/>
        <end position="2661"/>
    </location>
</feature>
<dbReference type="Proteomes" id="UP000006672">
    <property type="component" value="Unassembled WGS sequence"/>
</dbReference>
<dbReference type="Pfam" id="PF26570">
    <property type="entry name" value="MYO15"/>
    <property type="match status" value="1"/>
</dbReference>
<evidence type="ECO:0000256" key="6">
    <source>
        <dbReference type="ARBA" id="ARBA00022741"/>
    </source>
</evidence>
<keyword evidence="3 11" id="KW-0728">SH3 domain</keyword>
<evidence type="ECO:0000256" key="12">
    <source>
        <dbReference type="PROSITE-ProRule" id="PRU00782"/>
    </source>
</evidence>
<organism evidence="18 19">
    <name type="scientific">Brugia malayi</name>
    <name type="common">Filarial nematode worm</name>
    <dbReference type="NCBI Taxonomy" id="6279"/>
    <lineage>
        <taxon>Eukaryota</taxon>
        <taxon>Metazoa</taxon>
        <taxon>Ecdysozoa</taxon>
        <taxon>Nematoda</taxon>
        <taxon>Chromadorea</taxon>
        <taxon>Rhabditida</taxon>
        <taxon>Spirurina</taxon>
        <taxon>Spiruromorpha</taxon>
        <taxon>Filarioidea</taxon>
        <taxon>Onchocercidae</taxon>
        <taxon>Brugia</taxon>
    </lineage>
</organism>
<name>A0A8L7T609_BRUMA</name>
<keyword evidence="8 12" id="KW-0518">Myosin</keyword>
<evidence type="ECO:0000256" key="3">
    <source>
        <dbReference type="ARBA" id="ARBA00022443"/>
    </source>
</evidence>
<dbReference type="SUPFAM" id="SSF50044">
    <property type="entry name" value="SH3-domain"/>
    <property type="match status" value="1"/>
</dbReference>
<feature type="region of interest" description="Disordered" evidence="13">
    <location>
        <begin position="1933"/>
        <end position="1953"/>
    </location>
</feature>
<feature type="region of interest" description="Actin-binding" evidence="12">
    <location>
        <begin position="677"/>
        <end position="699"/>
    </location>
</feature>
<dbReference type="InterPro" id="IPR001609">
    <property type="entry name" value="Myosin_head_motor_dom-like"/>
</dbReference>
<feature type="binding site" evidence="12">
    <location>
        <begin position="156"/>
        <end position="163"/>
    </location>
    <ligand>
        <name>ATP</name>
        <dbReference type="ChEBI" id="CHEBI:30616"/>
    </ligand>
</feature>
<dbReference type="Gene3D" id="1.25.40.530">
    <property type="entry name" value="MyTH4 domain"/>
    <property type="match status" value="3"/>
</dbReference>
<evidence type="ECO:0000259" key="15">
    <source>
        <dbReference type="PROSITE" id="PS50057"/>
    </source>
</evidence>
<dbReference type="Gene3D" id="1.20.58.530">
    <property type="match status" value="1"/>
</dbReference>
<dbReference type="GO" id="GO:0005524">
    <property type="term" value="F:ATP binding"/>
    <property type="evidence" value="ECO:0007669"/>
    <property type="project" value="UniProtKB-UniRule"/>
</dbReference>
<dbReference type="PANTHER" id="PTHR22692">
    <property type="entry name" value="MYOSIN VII, XV"/>
    <property type="match status" value="1"/>
</dbReference>
<dbReference type="InterPro" id="IPR035963">
    <property type="entry name" value="FERM_2"/>
</dbReference>
<keyword evidence="9 12" id="KW-0505">Motor protein</keyword>
<dbReference type="Gene3D" id="1.20.120.720">
    <property type="entry name" value="Myosin VI head, motor domain, U50 subdomain"/>
    <property type="match status" value="1"/>
</dbReference>
<evidence type="ECO:0000256" key="8">
    <source>
        <dbReference type="ARBA" id="ARBA00023123"/>
    </source>
</evidence>
<dbReference type="InterPro" id="IPR019748">
    <property type="entry name" value="FERM_central"/>
</dbReference>
<dbReference type="Gene3D" id="1.10.10.820">
    <property type="match status" value="1"/>
</dbReference>
<evidence type="ECO:0000256" key="11">
    <source>
        <dbReference type="PROSITE-ProRule" id="PRU00192"/>
    </source>
</evidence>
<dbReference type="WBParaSite" id="Bm4293.1">
    <property type="protein sequence ID" value="Bm4293.1"/>
    <property type="gene ID" value="WBGene00224554"/>
</dbReference>
<reference evidence="18" key="1">
    <citation type="journal article" date="2007" name="Science">
        <title>Draft genome of the filarial nematode parasite Brugia malayi.</title>
        <authorList>
            <person name="Ghedin E."/>
            <person name="Wang S."/>
            <person name="Spiro D."/>
            <person name="Caler E."/>
            <person name="Zhao Q."/>
            <person name="Crabtree J."/>
            <person name="Allen J.E."/>
            <person name="Delcher A.L."/>
            <person name="Guiliano D.B."/>
            <person name="Miranda-Saavedra D."/>
            <person name="Angiuoli S.V."/>
            <person name="Creasy T."/>
            <person name="Amedeo P."/>
            <person name="Haas B."/>
            <person name="El-Sayed N.M."/>
            <person name="Wortman J.R."/>
            <person name="Feldblyum T."/>
            <person name="Tallon L."/>
            <person name="Schatz M."/>
            <person name="Shumway M."/>
            <person name="Koo H."/>
            <person name="Salzberg S.L."/>
            <person name="Schobel S."/>
            <person name="Pertea M."/>
            <person name="Pop M."/>
            <person name="White O."/>
            <person name="Barton G.J."/>
            <person name="Carlow C.K."/>
            <person name="Crawford M.J."/>
            <person name="Daub J."/>
            <person name="Dimmic M.W."/>
            <person name="Estes C.F."/>
            <person name="Foster J.M."/>
            <person name="Ganatra M."/>
            <person name="Gregory W.F."/>
            <person name="Johnson N.M."/>
            <person name="Jin J."/>
            <person name="Komuniecki R."/>
            <person name="Korf I."/>
            <person name="Kumar S."/>
            <person name="Laney S."/>
            <person name="Li B.W."/>
            <person name="Li W."/>
            <person name="Lindblom T.H."/>
            <person name="Lustigman S."/>
            <person name="Ma D."/>
            <person name="Maina C.V."/>
            <person name="Martin D.M."/>
            <person name="McCarter J.P."/>
            <person name="McReynolds L."/>
            <person name="Mitreva M."/>
            <person name="Nutman T.B."/>
            <person name="Parkinson J."/>
            <person name="Peregrin-Alvarez J.M."/>
            <person name="Poole C."/>
            <person name="Ren Q."/>
            <person name="Saunders L."/>
            <person name="Sluder A.E."/>
            <person name="Smith K."/>
            <person name="Stanke M."/>
            <person name="Unnasch T.R."/>
            <person name="Ware J."/>
            <person name="Wei A.D."/>
            <person name="Weil G."/>
            <person name="Williams D.J."/>
            <person name="Zhang Y."/>
            <person name="Williams S.A."/>
            <person name="Fraser-Liggett C."/>
            <person name="Slatko B."/>
            <person name="Blaxter M.L."/>
            <person name="Scott A.L."/>
        </authorList>
    </citation>
    <scope>NUCLEOTIDE SEQUENCE</scope>
    <source>
        <strain evidence="18">FR3</strain>
    </source>
</reference>
<keyword evidence="4" id="KW-0963">Cytoplasm</keyword>
<dbReference type="InterPro" id="IPR059004">
    <property type="entry name" value="MYO15"/>
</dbReference>
<evidence type="ECO:0000313" key="19">
    <source>
        <dbReference type="WBParaSite" id="Bm4293.1"/>
    </source>
</evidence>
<dbReference type="SMART" id="SM00015">
    <property type="entry name" value="IQ"/>
    <property type="match status" value="2"/>
</dbReference>
<dbReference type="CDD" id="cd14473">
    <property type="entry name" value="FERM_B-lobe"/>
    <property type="match status" value="1"/>
</dbReference>
<dbReference type="InterPro" id="IPR019749">
    <property type="entry name" value="Band_41_domain"/>
</dbReference>
<keyword evidence="10 12" id="KW-0009">Actin-binding</keyword>
<dbReference type="SMART" id="SM00139">
    <property type="entry name" value="MyTH4"/>
    <property type="match status" value="2"/>
</dbReference>
<dbReference type="GO" id="GO:0003779">
    <property type="term" value="F:actin binding"/>
    <property type="evidence" value="ECO:0007669"/>
    <property type="project" value="UniProtKB-KW"/>
</dbReference>
<evidence type="ECO:0000256" key="5">
    <source>
        <dbReference type="ARBA" id="ARBA00022737"/>
    </source>
</evidence>
<evidence type="ECO:0000259" key="16">
    <source>
        <dbReference type="PROSITE" id="PS51016"/>
    </source>
</evidence>
<keyword evidence="7 12" id="KW-0067">ATP-binding</keyword>
<dbReference type="Gene3D" id="3.40.850.10">
    <property type="entry name" value="Kinesin motor domain"/>
    <property type="match status" value="1"/>
</dbReference>
<evidence type="ECO:0000313" key="18">
    <source>
        <dbReference type="Proteomes" id="UP000006672"/>
    </source>
</evidence>
<dbReference type="Pfam" id="PF00612">
    <property type="entry name" value="IQ"/>
    <property type="match status" value="1"/>
</dbReference>
<dbReference type="Gene3D" id="6.20.240.20">
    <property type="match status" value="1"/>
</dbReference>
<dbReference type="PANTHER" id="PTHR22692:SF26">
    <property type="entry name" value="SH3 DOMAIN-CONTAINING PROTEIN"/>
    <property type="match status" value="1"/>
</dbReference>
<dbReference type="PROSITE" id="PS51016">
    <property type="entry name" value="MYTH4"/>
    <property type="match status" value="2"/>
</dbReference>
<feature type="region of interest" description="Disordered" evidence="13">
    <location>
        <begin position="2030"/>
        <end position="2053"/>
    </location>
</feature>
<evidence type="ECO:0000256" key="10">
    <source>
        <dbReference type="ARBA" id="ARBA00023203"/>
    </source>
</evidence>
<dbReference type="PROSITE" id="PS51456">
    <property type="entry name" value="MYOSIN_MOTOR"/>
    <property type="match status" value="1"/>
</dbReference>
<dbReference type="SMART" id="SM00295">
    <property type="entry name" value="B41"/>
    <property type="match status" value="1"/>
</dbReference>
<dbReference type="Pfam" id="PF00373">
    <property type="entry name" value="FERM_M"/>
    <property type="match status" value="1"/>
</dbReference>
<dbReference type="PRINTS" id="PR00193">
    <property type="entry name" value="MYOSINHEAVY"/>
</dbReference>
<accession>A0A8L7T609</accession>
<dbReference type="SUPFAM" id="SSF52540">
    <property type="entry name" value="P-loop containing nucleoside triphosphate hydrolases"/>
    <property type="match status" value="1"/>
</dbReference>
<dbReference type="InterPro" id="IPR000299">
    <property type="entry name" value="FERM_domain"/>
</dbReference>
<dbReference type="Pfam" id="PF00784">
    <property type="entry name" value="MyTH4"/>
    <property type="match status" value="2"/>
</dbReference>
<evidence type="ECO:0000259" key="14">
    <source>
        <dbReference type="PROSITE" id="PS50002"/>
    </source>
</evidence>
<feature type="domain" description="SH3" evidence="14">
    <location>
        <begin position="2348"/>
        <end position="2416"/>
    </location>
</feature>
<dbReference type="PROSITE" id="PS50096">
    <property type="entry name" value="IQ"/>
    <property type="match status" value="1"/>
</dbReference>
<dbReference type="InterPro" id="IPR036961">
    <property type="entry name" value="Kinesin_motor_dom_sf"/>
</dbReference>
<dbReference type="InterPro" id="IPR000857">
    <property type="entry name" value="MyTH4_dom"/>
</dbReference>
<keyword evidence="6 12" id="KW-0547">Nucleotide-binding</keyword>
<dbReference type="Pfam" id="PF00063">
    <property type="entry name" value="Myosin_head"/>
    <property type="match status" value="1"/>
</dbReference>
<dbReference type="Gene3D" id="2.30.29.30">
    <property type="entry name" value="Pleckstrin-homology domain (PH domain)/Phosphotyrosine-binding domain (PTB)"/>
    <property type="match status" value="2"/>
</dbReference>
<evidence type="ECO:0000256" key="4">
    <source>
        <dbReference type="ARBA" id="ARBA00022490"/>
    </source>
</evidence>
<reference evidence="19" key="2">
    <citation type="submission" date="2022-04" db="UniProtKB">
        <authorList>
            <consortium name="WormBaseParasite"/>
        </authorList>
    </citation>
    <scope>IDENTIFICATION</scope>
</reference>
<dbReference type="InterPro" id="IPR001452">
    <property type="entry name" value="SH3_domain"/>
</dbReference>
<dbReference type="PROSITE" id="PS50002">
    <property type="entry name" value="SH3"/>
    <property type="match status" value="1"/>
</dbReference>
<dbReference type="GO" id="GO:0016459">
    <property type="term" value="C:myosin complex"/>
    <property type="evidence" value="ECO:0007669"/>
    <property type="project" value="UniProtKB-KW"/>
</dbReference>
<dbReference type="SMART" id="SM00242">
    <property type="entry name" value="MYSc"/>
    <property type="match status" value="1"/>
</dbReference>
<keyword evidence="5" id="KW-0677">Repeat</keyword>
<dbReference type="InterPro" id="IPR027417">
    <property type="entry name" value="P-loop_NTPase"/>
</dbReference>
<dbReference type="Gene3D" id="3.10.20.90">
    <property type="entry name" value="Phosphatidylinositol 3-kinase Catalytic Subunit, Chain A, domain 1"/>
    <property type="match status" value="2"/>
</dbReference>
<dbReference type="SUPFAM" id="SSF47031">
    <property type="entry name" value="Second domain of FERM"/>
    <property type="match status" value="1"/>
</dbReference>
<dbReference type="GO" id="GO:0005737">
    <property type="term" value="C:cytoplasm"/>
    <property type="evidence" value="ECO:0007669"/>
    <property type="project" value="UniProtKB-SubCell"/>
</dbReference>
<dbReference type="GO" id="GO:0003774">
    <property type="term" value="F:cytoskeletal motor activity"/>
    <property type="evidence" value="ECO:0007669"/>
    <property type="project" value="UniProtKB-UniRule"/>
</dbReference>
<dbReference type="Pfam" id="PF07653">
    <property type="entry name" value="SH3_2"/>
    <property type="match status" value="1"/>
</dbReference>
<evidence type="ECO:0000256" key="1">
    <source>
        <dbReference type="ARBA" id="ARBA00004496"/>
    </source>
</evidence>
<evidence type="ECO:0000256" key="13">
    <source>
        <dbReference type="SAM" id="MobiDB-lite"/>
    </source>
</evidence>
<keyword evidence="18" id="KW-1185">Reference proteome</keyword>